<feature type="domain" description="Histidine-specific methyltransferase SAM-dependent" evidence="3">
    <location>
        <begin position="21"/>
        <end position="316"/>
    </location>
</feature>
<evidence type="ECO:0000256" key="2">
    <source>
        <dbReference type="ARBA" id="ARBA00022679"/>
    </source>
</evidence>
<protein>
    <submittedName>
        <fullName evidence="4">L-histidine N(Alpha)-methyltransferase</fullName>
        <ecNumber evidence="4">2.1.1.44</ecNumber>
    </submittedName>
</protein>
<dbReference type="InterPro" id="IPR017804">
    <property type="entry name" value="MeTrfase_EgtD-like"/>
</dbReference>
<dbReference type="PIRSF" id="PIRSF018005">
    <property type="entry name" value="UCP018005"/>
    <property type="match status" value="1"/>
</dbReference>
<dbReference type="InterPro" id="IPR035094">
    <property type="entry name" value="EgtD"/>
</dbReference>
<dbReference type="NCBIfam" id="TIGR03438">
    <property type="entry name" value="egtD_ergothio"/>
    <property type="match status" value="1"/>
</dbReference>
<sequence length="318" mass="34664">MHELLPKFIEAPASVPADHAAELTAGLLARPAHVSPKHLYDALGCRLFEAITALPEYQATRTEAAIFAAQGPEIARALGTGLTLVDLGAGNCAKAASLFGLLQPGHYVAVDIAAGFIRDALQALQLRHPQLPMTGVALDFSQSLALPAALEAGPRLMFYPGSSIGNFEPAQARRFLQQVREQSQGGALLIGVDLVKPLAQLLPAYDDALGVTAAFNRNLLLHVNRQLGSDFDPADWAHLACFDPEASRIEMHLRATRDLQVRWDGHRRDFAAGATIHTENSYKYRIEQFDELLHEAGWRSTRCWTDERQGFAVFGARA</sequence>
<dbReference type="EMBL" id="JABBFW010000006">
    <property type="protein sequence ID" value="NML15516.1"/>
    <property type="molecule type" value="Genomic_DNA"/>
</dbReference>
<dbReference type="PANTHER" id="PTHR43397:SF1">
    <property type="entry name" value="ERGOTHIONEINE BIOSYNTHESIS PROTEIN 1"/>
    <property type="match status" value="1"/>
</dbReference>
<dbReference type="EC" id="2.1.1.44" evidence="4"/>
<keyword evidence="2 4" id="KW-0808">Transferase</keyword>
<comment type="caution">
    <text evidence="4">The sequence shown here is derived from an EMBL/GenBank/DDBJ whole genome shotgun (WGS) entry which is preliminary data.</text>
</comment>
<dbReference type="Proteomes" id="UP000574067">
    <property type="component" value="Unassembled WGS sequence"/>
</dbReference>
<dbReference type="RefSeq" id="WP_169160415.1">
    <property type="nucleotide sequence ID" value="NZ_JABBFW010000006.1"/>
</dbReference>
<dbReference type="InterPro" id="IPR019257">
    <property type="entry name" value="MeTrfase_dom"/>
</dbReference>
<dbReference type="GO" id="GO:0032259">
    <property type="term" value="P:methylation"/>
    <property type="evidence" value="ECO:0007669"/>
    <property type="project" value="UniProtKB-KW"/>
</dbReference>
<keyword evidence="1 4" id="KW-0489">Methyltransferase</keyword>
<dbReference type="AlphaFoldDB" id="A0A848F9K5"/>
<proteinExistence type="predicted"/>
<evidence type="ECO:0000259" key="3">
    <source>
        <dbReference type="Pfam" id="PF10017"/>
    </source>
</evidence>
<dbReference type="Pfam" id="PF10017">
    <property type="entry name" value="Methyltransf_33"/>
    <property type="match status" value="1"/>
</dbReference>
<evidence type="ECO:0000313" key="4">
    <source>
        <dbReference type="EMBL" id="NML15516.1"/>
    </source>
</evidence>
<name>A0A848F9K5_9BURK</name>
<reference evidence="4 5" key="1">
    <citation type="submission" date="2020-04" db="EMBL/GenBank/DDBJ databases">
        <title>Azohydromonas sp. isolated from soil.</title>
        <authorList>
            <person name="Dahal R.H."/>
        </authorList>
    </citation>
    <scope>NUCLEOTIDE SEQUENCE [LARGE SCALE GENOMIC DNA]</scope>
    <source>
        <strain evidence="4 5">G-1-1-14</strain>
    </source>
</reference>
<accession>A0A848F9K5</accession>
<dbReference type="PANTHER" id="PTHR43397">
    <property type="entry name" value="ERGOTHIONEINE BIOSYNTHESIS PROTEIN 1"/>
    <property type="match status" value="1"/>
</dbReference>
<dbReference type="SUPFAM" id="SSF53335">
    <property type="entry name" value="S-adenosyl-L-methionine-dependent methyltransferases"/>
    <property type="match status" value="1"/>
</dbReference>
<evidence type="ECO:0000313" key="5">
    <source>
        <dbReference type="Proteomes" id="UP000574067"/>
    </source>
</evidence>
<dbReference type="InterPro" id="IPR029063">
    <property type="entry name" value="SAM-dependent_MTases_sf"/>
</dbReference>
<dbReference type="Gene3D" id="3.40.50.150">
    <property type="entry name" value="Vaccinia Virus protein VP39"/>
    <property type="match status" value="1"/>
</dbReference>
<gene>
    <name evidence="4" type="primary">egtD</name>
    <name evidence="4" type="ORF">HHL10_11110</name>
</gene>
<evidence type="ECO:0000256" key="1">
    <source>
        <dbReference type="ARBA" id="ARBA00022603"/>
    </source>
</evidence>
<organism evidence="4 5">
    <name type="scientific">Azohydromonas caseinilytica</name>
    <dbReference type="NCBI Taxonomy" id="2728836"/>
    <lineage>
        <taxon>Bacteria</taxon>
        <taxon>Pseudomonadati</taxon>
        <taxon>Pseudomonadota</taxon>
        <taxon>Betaproteobacteria</taxon>
        <taxon>Burkholderiales</taxon>
        <taxon>Sphaerotilaceae</taxon>
        <taxon>Azohydromonas</taxon>
    </lineage>
</organism>
<dbReference type="InterPro" id="IPR051128">
    <property type="entry name" value="EgtD_Methyltrsf_superfamily"/>
</dbReference>
<dbReference type="GO" id="GO:0052706">
    <property type="term" value="F:L-histidine N(alpha)-methyltransferase activity"/>
    <property type="evidence" value="ECO:0007669"/>
    <property type="project" value="UniProtKB-EC"/>
</dbReference>
<keyword evidence="5" id="KW-1185">Reference proteome</keyword>